<reference evidence="1 2" key="1">
    <citation type="submission" date="2020-06" db="EMBL/GenBank/DDBJ databases">
        <authorList>
            <person name="Li R."/>
            <person name="Bekaert M."/>
        </authorList>
    </citation>
    <scope>NUCLEOTIDE SEQUENCE [LARGE SCALE GENOMIC DNA]</scope>
    <source>
        <strain evidence="2">wild</strain>
    </source>
</reference>
<accession>A0A6J8EP70</accession>
<sequence length="244" mass="27300">MQANSQDRFYNEILNMSRKNSSAINTLFSKERIEILIRSVKQAKDATKSAGKDRTHLKQVKTGVNLQQWSEGLRFIQFQKNRSYHRVTGQSPYKALFGFDPKVGLSSSSVPRDLLPGIQTEEDLEAIFESISVTTDNTDSDNVIIPVPSVDRGPTDERNIKGVVVNVNEHDGYKIGTKDGQIKGYFSRNQVQFIANATLDVSEVPMSNMSLREIVRKISLSGRQDFVHCQCKKGNFKSGVNVVG</sequence>
<proteinExistence type="predicted"/>
<dbReference type="EMBL" id="CACVKT020009526">
    <property type="protein sequence ID" value="CAC5422177.1"/>
    <property type="molecule type" value="Genomic_DNA"/>
</dbReference>
<dbReference type="OrthoDB" id="6104389at2759"/>
<protein>
    <submittedName>
        <fullName evidence="1">Uncharacterized protein</fullName>
    </submittedName>
</protein>
<gene>
    <name evidence="1" type="ORF">MCOR_54242</name>
</gene>
<keyword evidence="2" id="KW-1185">Reference proteome</keyword>
<name>A0A6J8EP70_MYTCO</name>
<dbReference type="AlphaFoldDB" id="A0A6J8EP70"/>
<dbReference type="InterPro" id="IPR036397">
    <property type="entry name" value="RNaseH_sf"/>
</dbReference>
<dbReference type="Gene3D" id="3.30.420.10">
    <property type="entry name" value="Ribonuclease H-like superfamily/Ribonuclease H"/>
    <property type="match status" value="1"/>
</dbReference>
<dbReference type="GO" id="GO:0003676">
    <property type="term" value="F:nucleic acid binding"/>
    <property type="evidence" value="ECO:0007669"/>
    <property type="project" value="InterPro"/>
</dbReference>
<evidence type="ECO:0000313" key="2">
    <source>
        <dbReference type="Proteomes" id="UP000507470"/>
    </source>
</evidence>
<dbReference type="Proteomes" id="UP000507470">
    <property type="component" value="Unassembled WGS sequence"/>
</dbReference>
<organism evidence="1 2">
    <name type="scientific">Mytilus coruscus</name>
    <name type="common">Sea mussel</name>
    <dbReference type="NCBI Taxonomy" id="42192"/>
    <lineage>
        <taxon>Eukaryota</taxon>
        <taxon>Metazoa</taxon>
        <taxon>Spiralia</taxon>
        <taxon>Lophotrochozoa</taxon>
        <taxon>Mollusca</taxon>
        <taxon>Bivalvia</taxon>
        <taxon>Autobranchia</taxon>
        <taxon>Pteriomorphia</taxon>
        <taxon>Mytilida</taxon>
        <taxon>Mytiloidea</taxon>
        <taxon>Mytilidae</taxon>
        <taxon>Mytilinae</taxon>
        <taxon>Mytilus</taxon>
    </lineage>
</organism>
<evidence type="ECO:0000313" key="1">
    <source>
        <dbReference type="EMBL" id="CAC5422177.1"/>
    </source>
</evidence>